<dbReference type="GO" id="GO:0031412">
    <property type="term" value="P:gas vesicle organization"/>
    <property type="evidence" value="ECO:0007669"/>
    <property type="project" value="InterPro"/>
</dbReference>
<dbReference type="GO" id="GO:0031411">
    <property type="term" value="C:gas vesicle"/>
    <property type="evidence" value="ECO:0007669"/>
    <property type="project" value="UniProtKB-SubCell"/>
</dbReference>
<dbReference type="Pfam" id="PF06386">
    <property type="entry name" value="GvpL_GvpF"/>
    <property type="match status" value="1"/>
</dbReference>
<dbReference type="InterPro" id="IPR009430">
    <property type="entry name" value="GvpL/GvpF"/>
</dbReference>
<evidence type="ECO:0000313" key="6">
    <source>
        <dbReference type="Proteomes" id="UP000431826"/>
    </source>
</evidence>
<protein>
    <submittedName>
        <fullName evidence="5">Gas vesicle protein</fullName>
    </submittedName>
</protein>
<dbReference type="PANTHER" id="PTHR36852">
    <property type="entry name" value="PROTEIN GVPL 2"/>
    <property type="match status" value="1"/>
</dbReference>
<evidence type="ECO:0000313" key="5">
    <source>
        <dbReference type="EMBL" id="GFE42258.1"/>
    </source>
</evidence>
<comment type="similarity">
    <text evidence="3">Belongs to the gas vesicle GvpF/GvpL family.</text>
</comment>
<reference evidence="5 6" key="1">
    <citation type="submission" date="2019-12" db="EMBL/GenBank/DDBJ databases">
        <title>Whole genome shotgun sequence of Streptomyces tubercidicus NBRC 13090.</title>
        <authorList>
            <person name="Ichikawa N."/>
            <person name="Kimura A."/>
            <person name="Kitahashi Y."/>
            <person name="Komaki H."/>
            <person name="Tamura T."/>
        </authorList>
    </citation>
    <scope>NUCLEOTIDE SEQUENCE [LARGE SCALE GENOMIC DNA]</scope>
    <source>
        <strain evidence="5 6">NBRC 13090</strain>
    </source>
</reference>
<name>A0A640V181_9ACTN</name>
<comment type="subcellular location">
    <subcellularLocation>
        <location evidence="2">Gas vesicle</location>
    </subcellularLocation>
</comment>
<gene>
    <name evidence="5" type="ORF">Stube_69310</name>
</gene>
<sequence>MTTQELSGTTHPTAIGPSHGARAETAVYVFAVCRRIDPADLTGLPGLADGSPVRALPFGALTAVVQDVPAAEFTEEAWHRRLGDRLELERCARAHHEVVTAAAACGPTVPLALATLYHGEARAKEILGRDADRFGAALDRIDGRAEWGVKVYVSATPAASRGGEPASARTDSPAGTGAGRAYLQRKRGQHRAREQHHDRTLRLAEDIDTELSRLAAAARRLRLHGQEATGEEHRVQILNATYLVAASAAEELRAAVAGLRRRTGAHIEMSGPWVPYSFVGEV</sequence>
<dbReference type="Proteomes" id="UP000431826">
    <property type="component" value="Unassembled WGS sequence"/>
</dbReference>
<dbReference type="RefSeq" id="WP_159749519.1">
    <property type="nucleotide sequence ID" value="NZ_BLIR01000003.1"/>
</dbReference>
<evidence type="ECO:0000256" key="4">
    <source>
        <dbReference type="SAM" id="MobiDB-lite"/>
    </source>
</evidence>
<evidence type="ECO:0000256" key="3">
    <source>
        <dbReference type="ARBA" id="ARBA00035643"/>
    </source>
</evidence>
<proteinExistence type="inferred from homology"/>
<dbReference type="GeneID" id="96287970"/>
<organism evidence="5 6">
    <name type="scientific">Streptomyces tubercidicus</name>
    <dbReference type="NCBI Taxonomy" id="47759"/>
    <lineage>
        <taxon>Bacteria</taxon>
        <taxon>Bacillati</taxon>
        <taxon>Actinomycetota</taxon>
        <taxon>Actinomycetes</taxon>
        <taxon>Kitasatosporales</taxon>
        <taxon>Streptomycetaceae</taxon>
        <taxon>Streptomyces</taxon>
    </lineage>
</organism>
<dbReference type="AlphaFoldDB" id="A0A640V181"/>
<evidence type="ECO:0000256" key="2">
    <source>
        <dbReference type="ARBA" id="ARBA00035108"/>
    </source>
</evidence>
<dbReference type="EMBL" id="BLIR01000003">
    <property type="protein sequence ID" value="GFE42258.1"/>
    <property type="molecule type" value="Genomic_DNA"/>
</dbReference>
<accession>A0A640V181</accession>
<dbReference type="OrthoDB" id="146444at2"/>
<comment type="caution">
    <text evidence="5">The sequence shown here is derived from an EMBL/GenBank/DDBJ whole genome shotgun (WGS) entry which is preliminary data.</text>
</comment>
<keyword evidence="6" id="KW-1185">Reference proteome</keyword>
<keyword evidence="1" id="KW-0304">Gas vesicle</keyword>
<feature type="region of interest" description="Disordered" evidence="4">
    <location>
        <begin position="158"/>
        <end position="198"/>
    </location>
</feature>
<dbReference type="PANTHER" id="PTHR36852:SF1">
    <property type="entry name" value="PROTEIN GVPL 2"/>
    <property type="match status" value="1"/>
</dbReference>
<evidence type="ECO:0000256" key="1">
    <source>
        <dbReference type="ARBA" id="ARBA00022987"/>
    </source>
</evidence>